<dbReference type="InterPro" id="IPR046150">
    <property type="entry name" value="DUF6152"/>
</dbReference>
<organism evidence="2 3">
    <name type="scientific">Mycoplana azooxidifex</name>
    <dbReference type="NCBI Taxonomy" id="1636188"/>
    <lineage>
        <taxon>Bacteria</taxon>
        <taxon>Pseudomonadati</taxon>
        <taxon>Pseudomonadota</taxon>
        <taxon>Alphaproteobacteria</taxon>
        <taxon>Hyphomicrobiales</taxon>
        <taxon>Rhizobiaceae</taxon>
        <taxon>Mycoplana</taxon>
    </lineage>
</organism>
<name>A0A7W6GHZ9_9HYPH</name>
<evidence type="ECO:0000313" key="3">
    <source>
        <dbReference type="Proteomes" id="UP000574761"/>
    </source>
</evidence>
<evidence type="ECO:0000256" key="1">
    <source>
        <dbReference type="SAM" id="SignalP"/>
    </source>
</evidence>
<comment type="caution">
    <text evidence="2">The sequence shown here is derived from an EMBL/GenBank/DDBJ whole genome shotgun (WGS) entry which is preliminary data.</text>
</comment>
<reference evidence="2 3" key="1">
    <citation type="submission" date="2020-08" db="EMBL/GenBank/DDBJ databases">
        <title>Genomic Encyclopedia of Type Strains, Phase IV (KMG-IV): sequencing the most valuable type-strain genomes for metagenomic binning, comparative biology and taxonomic classification.</title>
        <authorList>
            <person name="Goeker M."/>
        </authorList>
    </citation>
    <scope>NUCLEOTIDE SEQUENCE [LARGE SCALE GENOMIC DNA]</scope>
    <source>
        <strain evidence="2 3">DSM 100211</strain>
    </source>
</reference>
<keyword evidence="1" id="KW-0732">Signal</keyword>
<evidence type="ECO:0000313" key="2">
    <source>
        <dbReference type="EMBL" id="MBB3975980.1"/>
    </source>
</evidence>
<keyword evidence="3" id="KW-1185">Reference proteome</keyword>
<feature type="chain" id="PRO_5031272102" evidence="1">
    <location>
        <begin position="19"/>
        <end position="127"/>
    </location>
</feature>
<dbReference type="RefSeq" id="WP_183800379.1">
    <property type="nucleotide sequence ID" value="NZ_JACIEE010000002.1"/>
</dbReference>
<feature type="signal peptide" evidence="1">
    <location>
        <begin position="1"/>
        <end position="18"/>
    </location>
</feature>
<protein>
    <submittedName>
        <fullName evidence="2">Uncharacterized protein</fullName>
    </submittedName>
</protein>
<gene>
    <name evidence="2" type="ORF">GGQ64_001167</name>
</gene>
<dbReference type="Pfam" id="PF19649">
    <property type="entry name" value="DUF6152"/>
    <property type="match status" value="1"/>
</dbReference>
<accession>A0A7W6GHZ9</accession>
<dbReference type="EMBL" id="JACIEE010000002">
    <property type="protein sequence ID" value="MBB3975980.1"/>
    <property type="molecule type" value="Genomic_DNA"/>
</dbReference>
<dbReference type="AlphaFoldDB" id="A0A7W6GHZ9"/>
<proteinExistence type="predicted"/>
<sequence length="127" mass="13697">MRTSIGMLAAAAAGVAFAATAALAHHGWSWAEEEQSELTGVVRTVTIAPPHPSLQVETQGDGLWKIELGNPRQTQRAGFVEGSAKPGDEVVVLGNRSLDQSEKRMKAVRITVNGTVFDIYPDRIRMN</sequence>
<dbReference type="Proteomes" id="UP000574761">
    <property type="component" value="Unassembled WGS sequence"/>
</dbReference>